<evidence type="ECO:0000313" key="2">
    <source>
        <dbReference type="EMBL" id="VBB26269.1"/>
    </source>
</evidence>
<accession>A0A498S4D1</accession>
<dbReference type="EMBL" id="UPTC01000085">
    <property type="protein sequence ID" value="VBB26269.1"/>
    <property type="molecule type" value="Genomic_DNA"/>
</dbReference>
<evidence type="ECO:0000313" key="3">
    <source>
        <dbReference type="Proteomes" id="UP000276991"/>
    </source>
</evidence>
<feature type="signal peptide" evidence="1">
    <location>
        <begin position="1"/>
        <end position="24"/>
    </location>
</feature>
<keyword evidence="3" id="KW-1185">Reference proteome</keyword>
<sequence>MNVFLGYQIFLPILISSFTTFAQFMNFETAGSVENAMNIAEHQQRYYPFIPYWQMTDKIKINNMDIPVDHMKRGMTARELLYLAVRRNDIKKRVAFGQTNSKANFVRHYDASANIDTGNDYDRQFAFRLLALNGARGFGK</sequence>
<keyword evidence="1" id="KW-0732">Signal</keyword>
<dbReference type="OrthoDB" id="10377403at2759"/>
<proteinExistence type="predicted"/>
<name>A0A498S4D1_ACAVI</name>
<reference evidence="2 3" key="1">
    <citation type="submission" date="2018-08" db="EMBL/GenBank/DDBJ databases">
        <authorList>
            <person name="Laetsch R D."/>
            <person name="Stevens L."/>
            <person name="Kumar S."/>
            <person name="Blaxter L. M."/>
        </authorList>
    </citation>
    <scope>NUCLEOTIDE SEQUENCE [LARGE SCALE GENOMIC DNA]</scope>
</reference>
<evidence type="ECO:0000256" key="1">
    <source>
        <dbReference type="SAM" id="SignalP"/>
    </source>
</evidence>
<dbReference type="AlphaFoldDB" id="A0A498S4D1"/>
<gene>
    <name evidence="2" type="ORF">NAV_LOCUS1099</name>
</gene>
<feature type="chain" id="PRO_5019737163" evidence="1">
    <location>
        <begin position="25"/>
        <end position="140"/>
    </location>
</feature>
<organism evidence="2 3">
    <name type="scientific">Acanthocheilonema viteae</name>
    <name type="common">Filarial nematode worm</name>
    <name type="synonym">Dipetalonema viteae</name>
    <dbReference type="NCBI Taxonomy" id="6277"/>
    <lineage>
        <taxon>Eukaryota</taxon>
        <taxon>Metazoa</taxon>
        <taxon>Ecdysozoa</taxon>
        <taxon>Nematoda</taxon>
        <taxon>Chromadorea</taxon>
        <taxon>Rhabditida</taxon>
        <taxon>Spirurina</taxon>
        <taxon>Spiruromorpha</taxon>
        <taxon>Filarioidea</taxon>
        <taxon>Onchocercidae</taxon>
        <taxon>Acanthocheilonema</taxon>
    </lineage>
</organism>
<protein>
    <submittedName>
        <fullName evidence="2">Uncharacterized protein</fullName>
    </submittedName>
</protein>
<dbReference type="Proteomes" id="UP000276991">
    <property type="component" value="Unassembled WGS sequence"/>
</dbReference>